<dbReference type="EMBL" id="KV454476">
    <property type="protein sequence ID" value="ODV63036.1"/>
    <property type="molecule type" value="Genomic_DNA"/>
</dbReference>
<evidence type="ECO:0000313" key="3">
    <source>
        <dbReference type="Proteomes" id="UP000095038"/>
    </source>
</evidence>
<accession>A0A1D2VN58</accession>
<dbReference type="InParanoid" id="A0A1D2VN58"/>
<dbReference type="Proteomes" id="UP000095038">
    <property type="component" value="Unassembled WGS sequence"/>
</dbReference>
<gene>
    <name evidence="2" type="ORF">ASCRUDRAFT_68820</name>
</gene>
<organism evidence="2 3">
    <name type="scientific">Ascoidea rubescens DSM 1968</name>
    <dbReference type="NCBI Taxonomy" id="1344418"/>
    <lineage>
        <taxon>Eukaryota</taxon>
        <taxon>Fungi</taxon>
        <taxon>Dikarya</taxon>
        <taxon>Ascomycota</taxon>
        <taxon>Saccharomycotina</taxon>
        <taxon>Saccharomycetes</taxon>
        <taxon>Ascoideaceae</taxon>
        <taxon>Ascoidea</taxon>
    </lineage>
</organism>
<proteinExistence type="predicted"/>
<protein>
    <submittedName>
        <fullName evidence="2">Uncharacterized protein</fullName>
    </submittedName>
</protein>
<dbReference type="AlphaFoldDB" id="A0A1D2VN58"/>
<name>A0A1D2VN58_9ASCO</name>
<sequence length="413" mass="49021">MIKINSNIGFLSFDNIRSSLFTIGNTKNLISDLISFIPVTTVSQSKNSLTYYSTNLVALFLKHLNHQLIHNLYNLITLLIPDNNNNYIINENFINNYAFNLTFLNYINLSYLYYYLNINPTLLSEIDFINLIQNIFYPNNSNIKNINKFDLQKTINTINKFIYLHFNYFSNDNNNNNNNNNKNLISLLKLFNKNISLYNGINPFLKLSSENLEIQIKNYNIQSNNQNLKKLISKKESNRYKTSALNKRIENSSNKLTNSKIPKPNQEIERVNNAENYCDNEKYQNEQNLKIKELKMLVNDDKNIENWLTYSQQFNTSNFCLPIVQVKNTKFEDIQDKVAENYRLLNELNEEKLKIAKINEKLVKEKTQLEQEQSEKIAAIRRKFWEEKEDIHKHYFQIKQKLEQLKRKQELEK</sequence>
<keyword evidence="1" id="KW-0175">Coiled coil</keyword>
<dbReference type="GeneID" id="30965216"/>
<keyword evidence="3" id="KW-1185">Reference proteome</keyword>
<evidence type="ECO:0000313" key="2">
    <source>
        <dbReference type="EMBL" id="ODV63036.1"/>
    </source>
</evidence>
<reference evidence="3" key="1">
    <citation type="submission" date="2016-05" db="EMBL/GenBank/DDBJ databases">
        <title>Comparative genomics of biotechnologically important yeasts.</title>
        <authorList>
            <consortium name="DOE Joint Genome Institute"/>
            <person name="Riley R."/>
            <person name="Haridas S."/>
            <person name="Wolfe K.H."/>
            <person name="Lopes M.R."/>
            <person name="Hittinger C.T."/>
            <person name="Goker M."/>
            <person name="Salamov A."/>
            <person name="Wisecaver J."/>
            <person name="Long T.M."/>
            <person name="Aerts A.L."/>
            <person name="Barry K."/>
            <person name="Choi C."/>
            <person name="Clum A."/>
            <person name="Coughlan A.Y."/>
            <person name="Deshpande S."/>
            <person name="Douglass A.P."/>
            <person name="Hanson S.J."/>
            <person name="Klenk H.-P."/>
            <person name="Labutti K."/>
            <person name="Lapidus A."/>
            <person name="Lindquist E."/>
            <person name="Lipzen A."/>
            <person name="Meier-Kolthoff J.P."/>
            <person name="Ohm R.A."/>
            <person name="Otillar R.P."/>
            <person name="Pangilinan J."/>
            <person name="Peng Y."/>
            <person name="Rokas A."/>
            <person name="Rosa C.A."/>
            <person name="Scheuner C."/>
            <person name="Sibirny A.A."/>
            <person name="Slot J.C."/>
            <person name="Stielow J.B."/>
            <person name="Sun H."/>
            <person name="Kurtzman C.P."/>
            <person name="Blackwell M."/>
            <person name="Grigoriev I.V."/>
            <person name="Jeffries T.W."/>
        </authorList>
    </citation>
    <scope>NUCLEOTIDE SEQUENCE [LARGE SCALE GENOMIC DNA]</scope>
    <source>
        <strain evidence="3">DSM 1968</strain>
    </source>
</reference>
<dbReference type="RefSeq" id="XP_020049343.1">
    <property type="nucleotide sequence ID" value="XM_020191580.1"/>
</dbReference>
<evidence type="ECO:0000256" key="1">
    <source>
        <dbReference type="SAM" id="Coils"/>
    </source>
</evidence>
<feature type="coiled-coil region" evidence="1">
    <location>
        <begin position="331"/>
        <end position="375"/>
    </location>
</feature>